<dbReference type="AlphaFoldDB" id="A0A378MC10"/>
<dbReference type="InterPro" id="IPR011640">
    <property type="entry name" value="Fe2_transport_prot_B_C"/>
</dbReference>
<keyword evidence="7 15" id="KW-0547">Nucleotide-binding</keyword>
<dbReference type="Proteomes" id="UP000254879">
    <property type="component" value="Unassembled WGS sequence"/>
</dbReference>
<evidence type="ECO:0000256" key="12">
    <source>
        <dbReference type="ARBA" id="ARBA00023136"/>
    </source>
</evidence>
<evidence type="ECO:0000256" key="13">
    <source>
        <dbReference type="ARBA" id="ARBA00031200"/>
    </source>
</evidence>
<feature type="transmembrane region" description="Helical" evidence="17">
    <location>
        <begin position="344"/>
        <end position="364"/>
    </location>
</feature>
<feature type="transmembrane region" description="Helical" evidence="17">
    <location>
        <begin position="508"/>
        <end position="526"/>
    </location>
</feature>
<dbReference type="Pfam" id="PF07670">
    <property type="entry name" value="Gate"/>
    <property type="match status" value="2"/>
</dbReference>
<keyword evidence="3 17" id="KW-0813">Transport</keyword>
<keyword evidence="9 17" id="KW-0408">Iron</keyword>
<dbReference type="GO" id="GO:0046872">
    <property type="term" value="F:metal ion binding"/>
    <property type="evidence" value="ECO:0007669"/>
    <property type="project" value="UniProtKB-KW"/>
</dbReference>
<dbReference type="PANTHER" id="PTHR43185:SF1">
    <property type="entry name" value="FE(2+) TRANSPORTER FEOB"/>
    <property type="match status" value="1"/>
</dbReference>
<dbReference type="GO" id="GO:0005886">
    <property type="term" value="C:plasma membrane"/>
    <property type="evidence" value="ECO:0007669"/>
    <property type="project" value="UniProtKB-SubCell"/>
</dbReference>
<feature type="transmembrane region" description="Helical" evidence="17">
    <location>
        <begin position="637"/>
        <end position="658"/>
    </location>
</feature>
<dbReference type="InterPro" id="IPR027417">
    <property type="entry name" value="P-loop_NTPase"/>
</dbReference>
<dbReference type="InterPro" id="IPR030389">
    <property type="entry name" value="G_FEOB_dom"/>
</dbReference>
<proteinExistence type="inferred from homology"/>
<evidence type="ECO:0000256" key="16">
    <source>
        <dbReference type="PIRSR" id="PIRSR603373-2"/>
    </source>
</evidence>
<dbReference type="Gene3D" id="3.40.50.300">
    <property type="entry name" value="P-loop containing nucleotide triphosphate hydrolases"/>
    <property type="match status" value="1"/>
</dbReference>
<keyword evidence="5 17" id="KW-0410">Iron transport</keyword>
<dbReference type="SUPFAM" id="SSF52540">
    <property type="entry name" value="P-loop containing nucleoside triphosphate hydrolases"/>
    <property type="match status" value="1"/>
</dbReference>
<feature type="transmembrane region" description="Helical" evidence="17">
    <location>
        <begin position="546"/>
        <end position="565"/>
    </location>
</feature>
<evidence type="ECO:0000313" key="20">
    <source>
        <dbReference type="Proteomes" id="UP000254879"/>
    </source>
</evidence>
<evidence type="ECO:0000256" key="14">
    <source>
        <dbReference type="NCBIfam" id="TIGR00437"/>
    </source>
</evidence>
<feature type="binding site" evidence="15">
    <location>
        <begin position="35"/>
        <end position="39"/>
    </location>
    <ligand>
        <name>GTP</name>
        <dbReference type="ChEBI" id="CHEBI:37565"/>
        <label>2</label>
    </ligand>
</feature>
<comment type="function">
    <text evidence="1 17">Probable transporter of a GTP-driven Fe(2+) uptake system.</text>
</comment>
<sequence length="661" mass="73210">MTEQIHCLIGNPNTGKTSLFNELTTSYAYVGNWSGVTVEKKLGNLKTKRGTLIDLPGIYDLSPVSEDERIVTHFLLEEKFDDIVNIIDAANLERNLLLTIQLLELGAPLLIGLNMIDVALGREAKIDIPLLTRKLKAPVFPVIARKGKGVDEILVALGEEAFPRRPLKIDYGEHMERAIRSVETIAAETITKKKARFIAIQLLLHNHTAESLISSSALEKIRAIRTALQSELKQPIEDHVYEVRHLYVKTITEEVWMPANTASTPLSDKLDRIFTHKIFGIPLFLAIRWLIFQITFTWVGSPLSDLLDGFISGPLTDWITQFLHMIGASGFLTDLLVEGVVAGVGSVLVFVPQILVIFFFISLLEDSGYMARIAVVMDRLMEMFGLNGKAFIPMIIGFGCNVPGIMAARSIEEKKERLLTILVSPFMSCSARLPVYALFVGVFFKQYQALVVLSLYVIGIVLALVVTKILSKTILKNDSSIFVVELPPYRLPSAKTIWRSTAEKGKGFIKKAGTFIFAGSVVIWLLNYCGPNGVDVPMGESFLAMIGKAIAPLLAPLGFGFWQAGATLIPGFLAKEVIISTMSIIYATNDASLATIITSHYTALSAYCFMLFILLYIPCLATVAAIRKETTSWKWTVFATVYPLMTAYLIVLLVYQIGRLF</sequence>
<dbReference type="GO" id="GO:0015093">
    <property type="term" value="F:ferrous iron transmembrane transporter activity"/>
    <property type="evidence" value="ECO:0007669"/>
    <property type="project" value="UniProtKB-UniRule"/>
</dbReference>
<evidence type="ECO:0000256" key="1">
    <source>
        <dbReference type="ARBA" id="ARBA00003926"/>
    </source>
</evidence>
<organism evidence="19 20">
    <name type="scientific">Listeria grayi</name>
    <name type="common">Listeria murrayi</name>
    <dbReference type="NCBI Taxonomy" id="1641"/>
    <lineage>
        <taxon>Bacteria</taxon>
        <taxon>Bacillati</taxon>
        <taxon>Bacillota</taxon>
        <taxon>Bacilli</taxon>
        <taxon>Bacillales</taxon>
        <taxon>Listeriaceae</taxon>
        <taxon>Listeria</taxon>
    </lineage>
</organism>
<keyword evidence="10" id="KW-0406">Ion transport</keyword>
<keyword evidence="6 17" id="KW-0812">Transmembrane</keyword>
<evidence type="ECO:0000256" key="15">
    <source>
        <dbReference type="PIRSR" id="PIRSR603373-1"/>
    </source>
</evidence>
<feature type="transmembrane region" description="Helical" evidence="17">
    <location>
        <begin position="450"/>
        <end position="470"/>
    </location>
</feature>
<feature type="transmembrane region" description="Helical" evidence="17">
    <location>
        <begin position="604"/>
        <end position="625"/>
    </location>
</feature>
<dbReference type="InterPro" id="IPR003373">
    <property type="entry name" value="Fe2_transport_prot-B"/>
</dbReference>
<comment type="subcellular location">
    <subcellularLocation>
        <location evidence="2 17">Cell membrane</location>
        <topology evidence="2 17">Multi-pass membrane protein</topology>
    </subcellularLocation>
</comment>
<feature type="binding site" evidence="16">
    <location>
        <position position="21"/>
    </location>
    <ligand>
        <name>Mg(2+)</name>
        <dbReference type="ChEBI" id="CHEBI:18420"/>
        <label>2</label>
    </ligand>
</feature>
<gene>
    <name evidence="19" type="primary">feoB</name>
    <name evidence="19" type="ORF">NCTC10815_01218</name>
</gene>
<evidence type="ECO:0000256" key="10">
    <source>
        <dbReference type="ARBA" id="ARBA00023065"/>
    </source>
</evidence>
<keyword evidence="8 17" id="KW-1133">Transmembrane helix</keyword>
<dbReference type="InterPro" id="IPR050860">
    <property type="entry name" value="FeoB_GTPase"/>
</dbReference>
<keyword evidence="16" id="KW-0479">Metal-binding</keyword>
<evidence type="ECO:0000256" key="9">
    <source>
        <dbReference type="ARBA" id="ARBA00023004"/>
    </source>
</evidence>
<dbReference type="Pfam" id="PF07664">
    <property type="entry name" value="FeoB_C"/>
    <property type="match status" value="1"/>
</dbReference>
<dbReference type="Pfam" id="PF17910">
    <property type="entry name" value="FeoB_Cyto"/>
    <property type="match status" value="1"/>
</dbReference>
<dbReference type="RefSeq" id="WP_115345785.1">
    <property type="nucleotide sequence ID" value="NZ_UGPG01000001.1"/>
</dbReference>
<feature type="transmembrane region" description="Helical" evidence="17">
    <location>
        <begin position="278"/>
        <end position="298"/>
    </location>
</feature>
<feature type="transmembrane region" description="Helical" evidence="17">
    <location>
        <begin position="577"/>
        <end position="598"/>
    </location>
</feature>
<reference evidence="19 20" key="1">
    <citation type="submission" date="2018-06" db="EMBL/GenBank/DDBJ databases">
        <authorList>
            <consortium name="Pathogen Informatics"/>
            <person name="Doyle S."/>
        </authorList>
    </citation>
    <scope>NUCLEOTIDE SEQUENCE [LARGE SCALE GENOMIC DNA]</scope>
    <source>
        <strain evidence="20">NCTC 10815</strain>
    </source>
</reference>
<keyword evidence="16" id="KW-0460">Magnesium</keyword>
<feature type="transmembrane region" description="Helical" evidence="17">
    <location>
        <begin position="384"/>
        <end position="406"/>
    </location>
</feature>
<feature type="binding site" evidence="15">
    <location>
        <begin position="114"/>
        <end position="117"/>
    </location>
    <ligand>
        <name>GTP</name>
        <dbReference type="ChEBI" id="CHEBI:37565"/>
        <label>1</label>
    </ligand>
</feature>
<dbReference type="InterPro" id="IPR011642">
    <property type="entry name" value="Gate_dom"/>
</dbReference>
<evidence type="ECO:0000256" key="2">
    <source>
        <dbReference type="ARBA" id="ARBA00004651"/>
    </source>
</evidence>
<dbReference type="EMBL" id="UGPG01000001">
    <property type="protein sequence ID" value="STY43909.1"/>
    <property type="molecule type" value="Genomic_DNA"/>
</dbReference>
<evidence type="ECO:0000256" key="8">
    <source>
        <dbReference type="ARBA" id="ARBA00022989"/>
    </source>
</evidence>
<evidence type="ECO:0000256" key="3">
    <source>
        <dbReference type="ARBA" id="ARBA00022448"/>
    </source>
</evidence>
<evidence type="ECO:0000256" key="17">
    <source>
        <dbReference type="RuleBase" id="RU362098"/>
    </source>
</evidence>
<dbReference type="InterPro" id="IPR041069">
    <property type="entry name" value="FeoB_Cyto"/>
</dbReference>
<feature type="transmembrane region" description="Helical" evidence="17">
    <location>
        <begin position="418"/>
        <end position="444"/>
    </location>
</feature>
<accession>A0A378MC10</accession>
<name>A0A378MC10_LISGR</name>
<evidence type="ECO:0000313" key="19">
    <source>
        <dbReference type="EMBL" id="STY43909.1"/>
    </source>
</evidence>
<dbReference type="NCBIfam" id="TIGR00437">
    <property type="entry name" value="feoB"/>
    <property type="match status" value="1"/>
</dbReference>
<dbReference type="Pfam" id="PF02421">
    <property type="entry name" value="FeoB_N"/>
    <property type="match status" value="1"/>
</dbReference>
<keyword evidence="4" id="KW-1003">Cell membrane</keyword>
<dbReference type="Gene3D" id="1.10.287.1770">
    <property type="match status" value="1"/>
</dbReference>
<keyword evidence="11 15" id="KW-0342">GTP-binding</keyword>
<evidence type="ECO:0000256" key="7">
    <source>
        <dbReference type="ARBA" id="ARBA00022741"/>
    </source>
</evidence>
<comment type="similarity">
    <text evidence="17">Belongs to the TRAFAC class TrmE-Era-EngA-EngB-Septin-like GTPase superfamily. FeoB GTPase (TC 9.A.8) family.</text>
</comment>
<evidence type="ECO:0000256" key="4">
    <source>
        <dbReference type="ARBA" id="ARBA00022475"/>
    </source>
</evidence>
<keyword evidence="12 17" id="KW-0472">Membrane</keyword>
<dbReference type="GO" id="GO:0005525">
    <property type="term" value="F:GTP binding"/>
    <property type="evidence" value="ECO:0007669"/>
    <property type="project" value="UniProtKB-KW"/>
</dbReference>
<dbReference type="PANTHER" id="PTHR43185">
    <property type="entry name" value="FERROUS IRON TRANSPORT PROTEIN B"/>
    <property type="match status" value="1"/>
</dbReference>
<feature type="binding site" evidence="16">
    <location>
        <position position="24"/>
    </location>
    <ligand>
        <name>Mg(2+)</name>
        <dbReference type="ChEBI" id="CHEBI:18420"/>
        <label>2</label>
    </ligand>
</feature>
<dbReference type="PROSITE" id="PS51711">
    <property type="entry name" value="G_FEOB"/>
    <property type="match status" value="1"/>
</dbReference>
<feature type="binding site" evidence="15">
    <location>
        <begin position="54"/>
        <end position="57"/>
    </location>
    <ligand>
        <name>GTP</name>
        <dbReference type="ChEBI" id="CHEBI:37565"/>
        <label>1</label>
    </ligand>
</feature>
<feature type="domain" description="FeoB-type G" evidence="18">
    <location>
        <begin position="3"/>
        <end position="163"/>
    </location>
</feature>
<protein>
    <recommendedName>
        <fullName evidence="13 14">Ferrous iron transport protein B</fullName>
    </recommendedName>
</protein>
<evidence type="ECO:0000259" key="18">
    <source>
        <dbReference type="PROSITE" id="PS51711"/>
    </source>
</evidence>
<evidence type="ECO:0000256" key="6">
    <source>
        <dbReference type="ARBA" id="ARBA00022692"/>
    </source>
</evidence>
<evidence type="ECO:0000256" key="11">
    <source>
        <dbReference type="ARBA" id="ARBA00023134"/>
    </source>
</evidence>
<feature type="binding site" evidence="15">
    <location>
        <begin position="10"/>
        <end position="17"/>
    </location>
    <ligand>
        <name>GTP</name>
        <dbReference type="ChEBI" id="CHEBI:37565"/>
        <label>1</label>
    </ligand>
</feature>
<evidence type="ECO:0000256" key="5">
    <source>
        <dbReference type="ARBA" id="ARBA00022496"/>
    </source>
</evidence>
<dbReference type="CDD" id="cd01879">
    <property type="entry name" value="FeoB"/>
    <property type="match status" value="1"/>
</dbReference>